<comment type="caution">
    <text evidence="1">The sequence shown here is derived from an EMBL/GenBank/DDBJ whole genome shotgun (WGS) entry which is preliminary data.</text>
</comment>
<evidence type="ECO:0000313" key="2">
    <source>
        <dbReference type="Proteomes" id="UP000182229"/>
    </source>
</evidence>
<dbReference type="RefSeq" id="WP_071900771.1">
    <property type="nucleotide sequence ID" value="NZ_MPIN01000006.1"/>
</dbReference>
<sequence>MSKTTTIQWCDSTVNPTMGCNGCELWVPERRSCYAGKLHDRYGGRTGYAPSFAQVTRFPGRMAQAARWTDLAGCSRSDNPWLDGSPRLIFVSDMSDALSKGVSFEYLESEIIAVVTSAEGQRHRWLWLTKRPSRMAEFSRWLAALGQPWPENLWVGTSITDAKSLERISSLLKVGDARTTRFLSVEPQVEPISLAKWLPELDWVIQGGESGLGARPFDLDWARSLVAECTTAGVPYFLKQLGEHPVEKGQRLELQDRHGGDWIEWPEELRRREVPGIPAQANCR</sequence>
<reference evidence="2" key="1">
    <citation type="submission" date="2016-11" db="EMBL/GenBank/DDBJ databases">
        <authorList>
            <person name="Shukria A."/>
            <person name="Stevens D.C."/>
        </authorList>
    </citation>
    <scope>NUCLEOTIDE SEQUENCE [LARGE SCALE GENOMIC DNA]</scope>
    <source>
        <strain evidence="2">Cbfe23</strain>
    </source>
</reference>
<dbReference type="Proteomes" id="UP000182229">
    <property type="component" value="Unassembled WGS sequence"/>
</dbReference>
<keyword evidence="2" id="KW-1185">Reference proteome</keyword>
<dbReference type="InterPro" id="IPR011101">
    <property type="entry name" value="DUF5131"/>
</dbReference>
<evidence type="ECO:0008006" key="3">
    <source>
        <dbReference type="Google" id="ProtNLM"/>
    </source>
</evidence>
<dbReference type="Pfam" id="PF07505">
    <property type="entry name" value="DUF5131"/>
    <property type="match status" value="1"/>
</dbReference>
<accession>A0A1L9B7P3</accession>
<proteinExistence type="predicted"/>
<dbReference type="OrthoDB" id="9787478at2"/>
<name>A0A1L9B7P3_9BACT</name>
<dbReference type="EMBL" id="MPIN01000006">
    <property type="protein sequence ID" value="OJH38265.1"/>
    <property type="molecule type" value="Genomic_DNA"/>
</dbReference>
<dbReference type="STRING" id="83449.BON30_24300"/>
<gene>
    <name evidence="1" type="ORF">BON30_24300</name>
</gene>
<evidence type="ECO:0000313" key="1">
    <source>
        <dbReference type="EMBL" id="OJH38265.1"/>
    </source>
</evidence>
<organism evidence="1 2">
    <name type="scientific">Cystobacter ferrugineus</name>
    <dbReference type="NCBI Taxonomy" id="83449"/>
    <lineage>
        <taxon>Bacteria</taxon>
        <taxon>Pseudomonadati</taxon>
        <taxon>Myxococcota</taxon>
        <taxon>Myxococcia</taxon>
        <taxon>Myxococcales</taxon>
        <taxon>Cystobacterineae</taxon>
        <taxon>Archangiaceae</taxon>
        <taxon>Cystobacter</taxon>
    </lineage>
</organism>
<dbReference type="AlphaFoldDB" id="A0A1L9B7P3"/>
<protein>
    <recommendedName>
        <fullName evidence="3">Phage Gp37/Gp68 family protein</fullName>
    </recommendedName>
</protein>
<reference evidence="1 2" key="2">
    <citation type="submission" date="2016-12" db="EMBL/GenBank/DDBJ databases">
        <title>Draft Genome Sequence of Cystobacter ferrugineus Strain Cbfe23.</title>
        <authorList>
            <person name="Akbar S."/>
            <person name="Dowd S.E."/>
            <person name="Stevens D.C."/>
        </authorList>
    </citation>
    <scope>NUCLEOTIDE SEQUENCE [LARGE SCALE GENOMIC DNA]</scope>
    <source>
        <strain evidence="1 2">Cbfe23</strain>
    </source>
</reference>